<evidence type="ECO:0000256" key="1">
    <source>
        <dbReference type="ARBA" id="ARBA00004167"/>
    </source>
</evidence>
<evidence type="ECO:0000256" key="7">
    <source>
        <dbReference type="PIRSR" id="PIRSR602401-1"/>
    </source>
</evidence>
<evidence type="ECO:0000256" key="6">
    <source>
        <dbReference type="ARBA" id="ARBA00023136"/>
    </source>
</evidence>
<accession>A0AAD6M9Q3</accession>
<dbReference type="InterPro" id="IPR001128">
    <property type="entry name" value="Cyt_P450"/>
</dbReference>
<keyword evidence="8" id="KW-0503">Monooxygenase</keyword>
<evidence type="ECO:0000313" key="10">
    <source>
        <dbReference type="EMBL" id="KAJ6981282.1"/>
    </source>
</evidence>
<comment type="similarity">
    <text evidence="2 8">Belongs to the cytochrome P450 family.</text>
</comment>
<protein>
    <submittedName>
        <fullName evidence="10">Cytochrome P450 71B36-like</fullName>
    </submittedName>
</protein>
<dbReference type="Gene3D" id="1.10.630.10">
    <property type="entry name" value="Cytochrome P450"/>
    <property type="match status" value="2"/>
</dbReference>
<keyword evidence="7 8" id="KW-0408">Iron</keyword>
<keyword evidence="7 8" id="KW-0479">Metal-binding</keyword>
<keyword evidence="6 9" id="KW-0472">Membrane</keyword>
<evidence type="ECO:0000256" key="5">
    <source>
        <dbReference type="ARBA" id="ARBA00023002"/>
    </source>
</evidence>
<dbReference type="GO" id="GO:0005506">
    <property type="term" value="F:iron ion binding"/>
    <property type="evidence" value="ECO:0007669"/>
    <property type="project" value="InterPro"/>
</dbReference>
<gene>
    <name evidence="10" type="ORF">NC653_024630</name>
</gene>
<dbReference type="GO" id="GO:0016705">
    <property type="term" value="F:oxidoreductase activity, acting on paired donors, with incorporation or reduction of molecular oxygen"/>
    <property type="evidence" value="ECO:0007669"/>
    <property type="project" value="InterPro"/>
</dbReference>
<dbReference type="InterPro" id="IPR036396">
    <property type="entry name" value="Cyt_P450_sf"/>
</dbReference>
<keyword evidence="3 9" id="KW-0812">Transmembrane</keyword>
<feature type="binding site" description="axial binding residue" evidence="7">
    <location>
        <position position="446"/>
    </location>
    <ligand>
        <name>heme</name>
        <dbReference type="ChEBI" id="CHEBI:30413"/>
    </ligand>
    <ligandPart>
        <name>Fe</name>
        <dbReference type="ChEBI" id="CHEBI:18248"/>
    </ligandPart>
</feature>
<evidence type="ECO:0000313" key="11">
    <source>
        <dbReference type="Proteomes" id="UP001164929"/>
    </source>
</evidence>
<dbReference type="SUPFAM" id="SSF48264">
    <property type="entry name" value="Cytochrome P450"/>
    <property type="match status" value="2"/>
</dbReference>
<dbReference type="InterPro" id="IPR017972">
    <property type="entry name" value="Cyt_P450_CS"/>
</dbReference>
<dbReference type="PANTHER" id="PTHR47956">
    <property type="entry name" value="CYTOCHROME P450 71B11-RELATED"/>
    <property type="match status" value="1"/>
</dbReference>
<name>A0AAD6M9Q3_9ROSI</name>
<evidence type="ECO:0000256" key="3">
    <source>
        <dbReference type="ARBA" id="ARBA00022692"/>
    </source>
</evidence>
<reference evidence="10" key="1">
    <citation type="journal article" date="2023" name="Mol. Ecol. Resour.">
        <title>Chromosome-level genome assembly of a triploid poplar Populus alba 'Berolinensis'.</title>
        <authorList>
            <person name="Chen S."/>
            <person name="Yu Y."/>
            <person name="Wang X."/>
            <person name="Wang S."/>
            <person name="Zhang T."/>
            <person name="Zhou Y."/>
            <person name="He R."/>
            <person name="Meng N."/>
            <person name="Wang Y."/>
            <person name="Liu W."/>
            <person name="Liu Z."/>
            <person name="Liu J."/>
            <person name="Guo Q."/>
            <person name="Huang H."/>
            <person name="Sederoff R.R."/>
            <person name="Wang G."/>
            <person name="Qu G."/>
            <person name="Chen S."/>
        </authorList>
    </citation>
    <scope>NUCLEOTIDE SEQUENCE</scope>
    <source>
        <strain evidence="10">SC-2020</strain>
    </source>
</reference>
<dbReference type="EMBL" id="JAQIZT010000010">
    <property type="protein sequence ID" value="KAJ6981282.1"/>
    <property type="molecule type" value="Genomic_DNA"/>
</dbReference>
<dbReference type="PROSITE" id="PS00086">
    <property type="entry name" value="CYTOCHROME_P450"/>
    <property type="match status" value="2"/>
</dbReference>
<evidence type="ECO:0000256" key="2">
    <source>
        <dbReference type="ARBA" id="ARBA00010617"/>
    </source>
</evidence>
<comment type="caution">
    <text evidence="10">The sequence shown here is derived from an EMBL/GenBank/DDBJ whole genome shotgun (WGS) entry which is preliminary data.</text>
</comment>
<sequence>MALFAVPLWLPLILLLPLLLLFMKRMKEGRQSEQLLPPGPPKLPILGNLHQLSSLPHQSMWHLSKKYGPVMLLRLGQIPTVVISSAEAAREVLKVHDLAFCSRPLLSGAGRLTYNYLDIAFSPYSDHWRNMRKIVTLELFSLKRVQSFRFTREEEVGFLVNSLSESSALAAPVDLTQKIYALVANITFRVAYGFDYRGTSFDRDRFHEVVHDTEAVVGSISADEYIPYLGWIVDWLTGHRARMERVFHELDTFFQHVIDNHLKPGRIKDQDDMIDVLLGIEKEQTDLSASQFTRDNIKAILLNLFLGGVDTSSLTVNWAMAELVRNPRVMKKVQDEVRKRVGKKGRVTEEDVDQLEYLRMVIKETLRLHPPAPLLLPRETMSHCVVSGYNIYPKTLVHVNVWAIGRDPKYWRDPEEFFPERFLDSSCDFNGQSFEYLPFGSGRRICPGIHMGSITVEIILSNLLHCFDWILPHGMQKEDINMEEKAGVSLAPSKKTHFHNISLGGVHAGAITVIWAMEELARNPRTMKKAQDEIRNSVGKKGRLAEESIDELQYLEMGQHFEFLPFGSGRRGCPGILLGVTMVELALANPYTVWIGNQPKQ</sequence>
<comment type="subcellular location">
    <subcellularLocation>
        <location evidence="1">Membrane</location>
        <topology evidence="1">Single-pass membrane protein</topology>
    </subcellularLocation>
</comment>
<dbReference type="FunFam" id="1.10.630.10:FF:000011">
    <property type="entry name" value="Cytochrome P450 83B1"/>
    <property type="match status" value="1"/>
</dbReference>
<keyword evidence="7 8" id="KW-0349">Heme</keyword>
<dbReference type="CDD" id="cd11072">
    <property type="entry name" value="CYP71-like"/>
    <property type="match status" value="1"/>
</dbReference>
<dbReference type="PRINTS" id="PR00463">
    <property type="entry name" value="EP450I"/>
</dbReference>
<dbReference type="AlphaFoldDB" id="A0AAD6M9Q3"/>
<dbReference type="InterPro" id="IPR050193">
    <property type="entry name" value="Cytochrome_P450_71"/>
</dbReference>
<dbReference type="GO" id="GO:0016020">
    <property type="term" value="C:membrane"/>
    <property type="evidence" value="ECO:0007669"/>
    <property type="project" value="UniProtKB-SubCell"/>
</dbReference>
<dbReference type="GO" id="GO:0020037">
    <property type="term" value="F:heme binding"/>
    <property type="evidence" value="ECO:0007669"/>
    <property type="project" value="InterPro"/>
</dbReference>
<feature type="transmembrane region" description="Helical" evidence="9">
    <location>
        <begin position="6"/>
        <end position="23"/>
    </location>
</feature>
<keyword evidence="5 8" id="KW-0560">Oxidoreductase</keyword>
<keyword evidence="11" id="KW-1185">Reference proteome</keyword>
<dbReference type="PRINTS" id="PR00385">
    <property type="entry name" value="P450"/>
</dbReference>
<keyword evidence="4 9" id="KW-1133">Transmembrane helix</keyword>
<evidence type="ECO:0000256" key="4">
    <source>
        <dbReference type="ARBA" id="ARBA00022989"/>
    </source>
</evidence>
<evidence type="ECO:0000256" key="8">
    <source>
        <dbReference type="RuleBase" id="RU000461"/>
    </source>
</evidence>
<dbReference type="GO" id="GO:0004497">
    <property type="term" value="F:monooxygenase activity"/>
    <property type="evidence" value="ECO:0007669"/>
    <property type="project" value="UniProtKB-KW"/>
</dbReference>
<dbReference type="Proteomes" id="UP001164929">
    <property type="component" value="Chromosome 10"/>
</dbReference>
<organism evidence="10 11">
    <name type="scientific">Populus alba x Populus x berolinensis</name>
    <dbReference type="NCBI Taxonomy" id="444605"/>
    <lineage>
        <taxon>Eukaryota</taxon>
        <taxon>Viridiplantae</taxon>
        <taxon>Streptophyta</taxon>
        <taxon>Embryophyta</taxon>
        <taxon>Tracheophyta</taxon>
        <taxon>Spermatophyta</taxon>
        <taxon>Magnoliopsida</taxon>
        <taxon>eudicotyledons</taxon>
        <taxon>Gunneridae</taxon>
        <taxon>Pentapetalae</taxon>
        <taxon>rosids</taxon>
        <taxon>fabids</taxon>
        <taxon>Malpighiales</taxon>
        <taxon>Salicaceae</taxon>
        <taxon>Saliceae</taxon>
        <taxon>Populus</taxon>
    </lineage>
</organism>
<dbReference type="PANTHER" id="PTHR47956:SF17">
    <property type="entry name" value="CYTOCHROME P450 71B36-LIKE"/>
    <property type="match status" value="1"/>
</dbReference>
<proteinExistence type="inferred from homology"/>
<comment type="cofactor">
    <cofactor evidence="7">
        <name>heme</name>
        <dbReference type="ChEBI" id="CHEBI:30413"/>
    </cofactor>
</comment>
<dbReference type="Pfam" id="PF00067">
    <property type="entry name" value="p450"/>
    <property type="match status" value="2"/>
</dbReference>
<dbReference type="InterPro" id="IPR002401">
    <property type="entry name" value="Cyt_P450_E_grp-I"/>
</dbReference>
<evidence type="ECO:0000256" key="9">
    <source>
        <dbReference type="SAM" id="Phobius"/>
    </source>
</evidence>